<reference evidence="2" key="1">
    <citation type="submission" date="2017-09" db="EMBL/GenBank/DDBJ databases">
        <authorList>
            <person name="Cho G.-S."/>
            <person name="Oguntoyinbo F.A."/>
            <person name="Cnockaert M."/>
            <person name="Kabisch J."/>
            <person name="Neve H."/>
            <person name="Bockelmann W."/>
            <person name="Wenning M."/>
            <person name="Franz C.M."/>
            <person name="Vandamme P."/>
        </authorList>
    </citation>
    <scope>NUCLEOTIDE SEQUENCE [LARGE SCALE GENOMIC DNA]</scope>
    <source>
        <strain evidence="2">MBT G8648</strain>
    </source>
</reference>
<gene>
    <name evidence="1" type="ORF">CPA45_01060</name>
</gene>
<dbReference type="InterPro" id="IPR043755">
    <property type="entry name" value="DUF5701"/>
</dbReference>
<dbReference type="Proteomes" id="UP000218677">
    <property type="component" value="Unassembled WGS sequence"/>
</dbReference>
<evidence type="ECO:0000313" key="2">
    <source>
        <dbReference type="Proteomes" id="UP000218677"/>
    </source>
</evidence>
<dbReference type="RefSeq" id="WP_096649521.1">
    <property type="nucleotide sequence ID" value="NZ_NWUX01000001.1"/>
</dbReference>
<protein>
    <submittedName>
        <fullName evidence="1">Uncharacterized protein</fullName>
    </submittedName>
</protein>
<dbReference type="EMBL" id="NWUX01000001">
    <property type="protein sequence ID" value="PCF97362.1"/>
    <property type="molecule type" value="Genomic_DNA"/>
</dbReference>
<comment type="caution">
    <text evidence="1">The sequence shown here is derived from an EMBL/GenBank/DDBJ whole genome shotgun (WGS) entry which is preliminary data.</text>
</comment>
<dbReference type="OrthoDB" id="3242676at2"/>
<dbReference type="AlphaFoldDB" id="A0A2A4HR03"/>
<proteinExistence type="predicted"/>
<evidence type="ECO:0000313" key="1">
    <source>
        <dbReference type="EMBL" id="PCF97362.1"/>
    </source>
</evidence>
<dbReference type="Pfam" id="PF18959">
    <property type="entry name" value="DUF5701"/>
    <property type="match status" value="1"/>
</dbReference>
<name>A0A2A4HR03_9GAMM</name>
<sequence>MLSDPVAEFDRQVDVLFQRIRNNVFKYDLSKFQQQTAELRPRICDLDTAQDVREGNIPVVIVFRIQVASYDNLLCQLHHKGREGYIEMTPKTPESFVDIDSLAVSEADIYALWDVDTGGSMLNISPSDSVDMLESKGRTPLTMYEGVQCVLAIPEILTDKQRFNAIQMPGSRIGGDQRVPSIWISKGAPRLGWCWFGNIHTWLATASCKSRVQGG</sequence>
<keyword evidence="2" id="KW-1185">Reference proteome</keyword>
<accession>A0A2A4HR03</accession>
<organism evidence="1 2">
    <name type="scientific">Vreelandella nigrificans</name>
    <dbReference type="NCBI Taxonomy" id="2042704"/>
    <lineage>
        <taxon>Bacteria</taxon>
        <taxon>Pseudomonadati</taxon>
        <taxon>Pseudomonadota</taxon>
        <taxon>Gammaproteobacteria</taxon>
        <taxon>Oceanospirillales</taxon>
        <taxon>Halomonadaceae</taxon>
        <taxon>Vreelandella</taxon>
    </lineage>
</organism>